<organism evidence="10">
    <name type="scientific">Lumbriculus variegatus</name>
    <dbReference type="NCBI Taxonomy" id="61662"/>
    <lineage>
        <taxon>Eukaryota</taxon>
        <taxon>Metazoa</taxon>
        <taxon>Spiralia</taxon>
        <taxon>Lophotrochozoa</taxon>
        <taxon>Annelida</taxon>
        <taxon>Clitellata</taxon>
        <taxon>Oligochaeta</taxon>
        <taxon>Lumbriculida</taxon>
        <taxon>Lumbriculidae</taxon>
        <taxon>Lumbriculus</taxon>
    </lineage>
</organism>
<dbReference type="GO" id="GO:0030964">
    <property type="term" value="C:NADH dehydrogenase complex"/>
    <property type="evidence" value="ECO:0007669"/>
    <property type="project" value="TreeGrafter"/>
</dbReference>
<feature type="transmembrane region" description="Helical" evidence="9">
    <location>
        <begin position="57"/>
        <end position="82"/>
    </location>
</feature>
<comment type="function">
    <text evidence="9">Core subunit of the mitochondrial membrane respiratory chain NADH dehydrogenase (Complex I) which catalyzes electron transfer from NADH through the respiratory chain, using ubiquinone as an electron acceptor. Essential for the catalytic activity of complex I.</text>
</comment>
<keyword evidence="4 9" id="KW-0813">Transport</keyword>
<dbReference type="EMBL" id="MT628551">
    <property type="protein sequence ID" value="QLY89734.1"/>
    <property type="molecule type" value="Genomic_DNA"/>
</dbReference>
<geneLocation type="mitochondrion" evidence="10"/>
<evidence type="ECO:0000256" key="4">
    <source>
        <dbReference type="ARBA" id="ARBA00022448"/>
    </source>
</evidence>
<keyword evidence="5 9" id="KW-0812">Transmembrane</keyword>
<dbReference type="PANTHER" id="PTHR11058">
    <property type="entry name" value="NADH-UBIQUINONE OXIDOREDUCTASE CHAIN 3"/>
    <property type="match status" value="1"/>
</dbReference>
<dbReference type="PANTHER" id="PTHR11058:SF9">
    <property type="entry name" value="NADH-UBIQUINONE OXIDOREDUCTASE CHAIN 3"/>
    <property type="match status" value="1"/>
</dbReference>
<keyword evidence="9 10" id="KW-0496">Mitochondrion</keyword>
<feature type="transmembrane region" description="Helical" evidence="9">
    <location>
        <begin position="88"/>
        <end position="108"/>
    </location>
</feature>
<evidence type="ECO:0000256" key="2">
    <source>
        <dbReference type="ARBA" id="ARBA00008472"/>
    </source>
</evidence>
<evidence type="ECO:0000256" key="3">
    <source>
        <dbReference type="ARBA" id="ARBA00021007"/>
    </source>
</evidence>
<dbReference type="Pfam" id="PF00507">
    <property type="entry name" value="Oxidored_q4"/>
    <property type="match status" value="1"/>
</dbReference>
<protein>
    <recommendedName>
        <fullName evidence="3 9">NADH-ubiquinone oxidoreductase chain 3</fullName>
        <ecNumber evidence="9">7.1.1.2</ecNumber>
    </recommendedName>
</protein>
<evidence type="ECO:0000256" key="9">
    <source>
        <dbReference type="RuleBase" id="RU003640"/>
    </source>
</evidence>
<keyword evidence="9" id="KW-1278">Translocase</keyword>
<evidence type="ECO:0000256" key="8">
    <source>
        <dbReference type="ARBA" id="ARBA00049551"/>
    </source>
</evidence>
<dbReference type="GO" id="GO:0008137">
    <property type="term" value="F:NADH dehydrogenase (ubiquinone) activity"/>
    <property type="evidence" value="ECO:0007669"/>
    <property type="project" value="UniProtKB-UniRule"/>
</dbReference>
<comment type="similarity">
    <text evidence="2 9">Belongs to the complex I subunit 3 family.</text>
</comment>
<keyword evidence="9" id="KW-0249">Electron transport</keyword>
<dbReference type="EC" id="7.1.1.2" evidence="9"/>
<evidence type="ECO:0000256" key="5">
    <source>
        <dbReference type="ARBA" id="ARBA00022692"/>
    </source>
</evidence>
<proteinExistence type="inferred from homology"/>
<dbReference type="GO" id="GO:0031966">
    <property type="term" value="C:mitochondrial membrane"/>
    <property type="evidence" value="ECO:0007669"/>
    <property type="project" value="UniProtKB-SubCell"/>
</dbReference>
<keyword evidence="9" id="KW-0520">NAD</keyword>
<evidence type="ECO:0000256" key="6">
    <source>
        <dbReference type="ARBA" id="ARBA00022989"/>
    </source>
</evidence>
<dbReference type="InterPro" id="IPR000440">
    <property type="entry name" value="NADH_UbQ/plastoQ_OxRdtase_su3"/>
</dbReference>
<keyword evidence="9" id="KW-0679">Respiratory chain</keyword>
<keyword evidence="7 9" id="KW-0472">Membrane</keyword>
<dbReference type="AlphaFoldDB" id="A0A7D6W3Z0"/>
<feature type="transmembrane region" description="Helical" evidence="9">
    <location>
        <begin position="6"/>
        <end position="25"/>
    </location>
</feature>
<dbReference type="Gene3D" id="1.20.58.1610">
    <property type="entry name" value="NADH:ubiquinone/plastoquinone oxidoreductase, chain 3"/>
    <property type="match status" value="1"/>
</dbReference>
<evidence type="ECO:0000256" key="1">
    <source>
        <dbReference type="ARBA" id="ARBA00004370"/>
    </source>
</evidence>
<keyword evidence="9" id="KW-0830">Ubiquinone</keyword>
<gene>
    <name evidence="10" type="primary">ND3</name>
</gene>
<reference evidence="10" key="1">
    <citation type="submission" date="2020-06" db="EMBL/GenBank/DDBJ databases">
        <title>DNAmark Project.</title>
        <authorList>
            <person name="Leerhoei F."/>
        </authorList>
    </citation>
    <scope>NUCLEOTIDE SEQUENCE</scope>
    <source>
        <strain evidence="10">DM1288</strain>
    </source>
</reference>
<accession>A0A7D6W3Z0</accession>
<evidence type="ECO:0000256" key="7">
    <source>
        <dbReference type="ARBA" id="ARBA00023136"/>
    </source>
</evidence>
<comment type="catalytic activity">
    <reaction evidence="8 9">
        <text>a ubiquinone + NADH + 5 H(+)(in) = a ubiquinol + NAD(+) + 4 H(+)(out)</text>
        <dbReference type="Rhea" id="RHEA:29091"/>
        <dbReference type="Rhea" id="RHEA-COMP:9565"/>
        <dbReference type="Rhea" id="RHEA-COMP:9566"/>
        <dbReference type="ChEBI" id="CHEBI:15378"/>
        <dbReference type="ChEBI" id="CHEBI:16389"/>
        <dbReference type="ChEBI" id="CHEBI:17976"/>
        <dbReference type="ChEBI" id="CHEBI:57540"/>
        <dbReference type="ChEBI" id="CHEBI:57945"/>
        <dbReference type="EC" id="7.1.1.2"/>
    </reaction>
</comment>
<keyword evidence="6 9" id="KW-1133">Transmembrane helix</keyword>
<comment type="subcellular location">
    <subcellularLocation>
        <location evidence="1">Membrane</location>
    </subcellularLocation>
    <subcellularLocation>
        <location evidence="9">Mitochondrion membrane</location>
        <topology evidence="9">Multi-pass membrane protein</topology>
    </subcellularLocation>
</comment>
<name>A0A7D6W3Z0_9ANNE</name>
<evidence type="ECO:0000313" key="10">
    <source>
        <dbReference type="EMBL" id="QLY89734.1"/>
    </source>
</evidence>
<dbReference type="InterPro" id="IPR038430">
    <property type="entry name" value="NDAH_ubi_oxred_su3_sf"/>
</dbReference>
<sequence length="117" mass="13692">MNLMLITFFIVFMLVSIVYIMSYILSMHLTSNSDKQSPFECGFDPNHQARIPFSLRFFLLAIIFIVFDIEIALLMPVPLYLVNIQQTYLMLVANLFLFILLMGILYEWHQGSLDWSS</sequence>